<dbReference type="EMBL" id="LS483452">
    <property type="protein sequence ID" value="SQH75380.1"/>
    <property type="molecule type" value="Genomic_DNA"/>
</dbReference>
<gene>
    <name evidence="1" type="ORF">SHEWBE_1414</name>
</gene>
<dbReference type="Proteomes" id="UP000250123">
    <property type="component" value="Chromosome SHEWBE"/>
</dbReference>
<reference evidence="2" key="1">
    <citation type="submission" date="2018-06" db="EMBL/GenBank/DDBJ databases">
        <authorList>
            <person name="Cea G.-C."/>
            <person name="William W."/>
        </authorList>
    </citation>
    <scope>NUCLEOTIDE SEQUENCE [LARGE SCALE GENOMIC DNA]</scope>
    <source>
        <strain evidence="2">DB21MT-2</strain>
    </source>
</reference>
<proteinExistence type="predicted"/>
<dbReference type="AlphaFoldDB" id="A0A330M2W5"/>
<organism evidence="1 2">
    <name type="scientific">Shewanella benthica</name>
    <dbReference type="NCBI Taxonomy" id="43661"/>
    <lineage>
        <taxon>Bacteria</taxon>
        <taxon>Pseudomonadati</taxon>
        <taxon>Pseudomonadota</taxon>
        <taxon>Gammaproteobacteria</taxon>
        <taxon>Alteromonadales</taxon>
        <taxon>Shewanellaceae</taxon>
        <taxon>Shewanella</taxon>
    </lineage>
</organism>
<dbReference type="KEGG" id="sbk:SHEWBE_1414"/>
<sequence length="49" mass="5149">MGSYVADIGFSPRKGAAGGGAVISTGAMKIMLSIGMELYLSEYLEFNDE</sequence>
<accession>A0A330M2W5</accession>
<name>A0A330M2W5_9GAMM</name>
<evidence type="ECO:0000313" key="1">
    <source>
        <dbReference type="EMBL" id="SQH75380.1"/>
    </source>
</evidence>
<evidence type="ECO:0000313" key="2">
    <source>
        <dbReference type="Proteomes" id="UP000250123"/>
    </source>
</evidence>
<protein>
    <submittedName>
        <fullName evidence="1">Uncharacterized protein</fullName>
    </submittedName>
</protein>